<dbReference type="RefSeq" id="WP_236889016.1">
    <property type="nucleotide sequence ID" value="NZ_AP024488.1"/>
</dbReference>
<keyword evidence="4" id="KW-0560">Oxidoreductase</keyword>
<evidence type="ECO:0000256" key="1">
    <source>
        <dbReference type="ARBA" id="ARBA00009333"/>
    </source>
</evidence>
<reference evidence="8 9" key="1">
    <citation type="submission" date="2021-02" db="EMBL/GenBank/DDBJ databases">
        <title>Complete genome of Desulfoluna sp. strain ASN36.</title>
        <authorList>
            <person name="Takahashi A."/>
            <person name="Kojima H."/>
            <person name="Fukui M."/>
        </authorList>
    </citation>
    <scope>NUCLEOTIDE SEQUENCE [LARGE SCALE GENOMIC DNA]</scope>
    <source>
        <strain evidence="8 9">ASN36</strain>
    </source>
</reference>
<gene>
    <name evidence="8" type="primary">trxB-1</name>
    <name evidence="8" type="ORF">DSLASN_32430</name>
</gene>
<evidence type="ECO:0000256" key="6">
    <source>
        <dbReference type="ARBA" id="ARBA00023284"/>
    </source>
</evidence>
<dbReference type="PRINTS" id="PR00368">
    <property type="entry name" value="FADPNR"/>
</dbReference>
<keyword evidence="6" id="KW-0676">Redox-active center</keyword>
<keyword evidence="2" id="KW-0285">Flavoprotein</keyword>
<comment type="similarity">
    <text evidence="1">Belongs to the class-II pyridine nucleotide-disulfide oxidoreductase family.</text>
</comment>
<dbReference type="InterPro" id="IPR023753">
    <property type="entry name" value="FAD/NAD-binding_dom"/>
</dbReference>
<feature type="domain" description="FAD/NAD(P)-binding" evidence="7">
    <location>
        <begin position="8"/>
        <end position="291"/>
    </location>
</feature>
<keyword evidence="5" id="KW-1015">Disulfide bond</keyword>
<dbReference type="PANTHER" id="PTHR48105">
    <property type="entry name" value="THIOREDOXIN REDUCTASE 1-RELATED-RELATED"/>
    <property type="match status" value="1"/>
</dbReference>
<keyword evidence="3" id="KW-0274">FAD</keyword>
<dbReference type="Proteomes" id="UP001320148">
    <property type="component" value="Chromosome"/>
</dbReference>
<evidence type="ECO:0000256" key="5">
    <source>
        <dbReference type="ARBA" id="ARBA00023157"/>
    </source>
</evidence>
<evidence type="ECO:0000256" key="4">
    <source>
        <dbReference type="ARBA" id="ARBA00023002"/>
    </source>
</evidence>
<dbReference type="Gene3D" id="3.50.50.60">
    <property type="entry name" value="FAD/NAD(P)-binding domain"/>
    <property type="match status" value="2"/>
</dbReference>
<keyword evidence="9" id="KW-1185">Reference proteome</keyword>
<sequence>MKPEKHVDLVIVGGGPAGMTAAIYAAQANLDTVLLEESVTGGLVNSTHTVLNFPSFPRIHGMELMEKMREHVDSLSVPVEEICEIEALSLEGELKTVETDEEIFRSKAVILATGRKPIAIDLPTESDDVHYCAICDGGAYKGKRVLVVGGGNSAFDESLYLLQIGVSHLTIVETESRFFAAESTQEQLLADERVAPRTGTKLVDLSLKEGRLIGAVLEDLVTGNRESLPVDGIFVFLGQTPNNEPFKDQVALSEKGYILAGADMGTNIPGVYGVGDINEKVFRQITTAMGDATVAALSVERYIRNFKGNVS</sequence>
<dbReference type="PRINTS" id="PR00469">
    <property type="entry name" value="PNDRDTASEII"/>
</dbReference>
<dbReference type="PROSITE" id="PS00573">
    <property type="entry name" value="PYRIDINE_REDOX_2"/>
    <property type="match status" value="1"/>
</dbReference>
<proteinExistence type="inferred from homology"/>
<protein>
    <submittedName>
        <fullName evidence="8">Thioredoxin reductase</fullName>
    </submittedName>
</protein>
<evidence type="ECO:0000313" key="9">
    <source>
        <dbReference type="Proteomes" id="UP001320148"/>
    </source>
</evidence>
<dbReference type="InterPro" id="IPR050097">
    <property type="entry name" value="Ferredoxin-NADP_redctase_2"/>
</dbReference>
<evidence type="ECO:0000256" key="2">
    <source>
        <dbReference type="ARBA" id="ARBA00022630"/>
    </source>
</evidence>
<dbReference type="Pfam" id="PF07992">
    <property type="entry name" value="Pyr_redox_2"/>
    <property type="match status" value="1"/>
</dbReference>
<evidence type="ECO:0000256" key="3">
    <source>
        <dbReference type="ARBA" id="ARBA00022827"/>
    </source>
</evidence>
<organism evidence="8 9">
    <name type="scientific">Desulfoluna limicola</name>
    <dbReference type="NCBI Taxonomy" id="2810562"/>
    <lineage>
        <taxon>Bacteria</taxon>
        <taxon>Pseudomonadati</taxon>
        <taxon>Thermodesulfobacteriota</taxon>
        <taxon>Desulfobacteria</taxon>
        <taxon>Desulfobacterales</taxon>
        <taxon>Desulfolunaceae</taxon>
        <taxon>Desulfoluna</taxon>
    </lineage>
</organism>
<evidence type="ECO:0000259" key="7">
    <source>
        <dbReference type="Pfam" id="PF07992"/>
    </source>
</evidence>
<dbReference type="EMBL" id="AP024488">
    <property type="protein sequence ID" value="BCS97611.1"/>
    <property type="molecule type" value="Genomic_DNA"/>
</dbReference>
<dbReference type="SUPFAM" id="SSF51905">
    <property type="entry name" value="FAD/NAD(P)-binding domain"/>
    <property type="match status" value="1"/>
</dbReference>
<name>A0ABM7PK85_9BACT</name>
<accession>A0ABM7PK85</accession>
<dbReference type="InterPro" id="IPR036188">
    <property type="entry name" value="FAD/NAD-bd_sf"/>
</dbReference>
<evidence type="ECO:0000313" key="8">
    <source>
        <dbReference type="EMBL" id="BCS97611.1"/>
    </source>
</evidence>
<dbReference type="InterPro" id="IPR008255">
    <property type="entry name" value="Pyr_nucl-diS_OxRdtase_2_AS"/>
</dbReference>